<dbReference type="PANTHER" id="PTHR43283:SF7">
    <property type="entry name" value="BETA-LACTAMASE-RELATED DOMAIN-CONTAINING PROTEIN"/>
    <property type="match status" value="1"/>
</dbReference>
<accession>A0A0H4WU01</accession>
<dbReference type="STRING" id="1297742.A176_001697"/>
<sequence>MRPFSLVCAVLASVAVPFPVGAQAPSAPSLSEQLPGVWGNETHFGPKVRGALTVDGRQGEWRAQVSGFDVTAKRAGADVTFALPENQGAFRGRLSADEKSIEGFWIQPPGMTLSASYATPLRLRASSPRVWEGVVAPLDDTSSMYLRIQREPDGSLTGFIRNPEFNFGLRRPFKLEVQGNDLTFVNTRRKNDALRGVFDEETGNISLRIQGIGQFEFSRRDEHTAPRFHPRTPGASTYVYRPPVTGDDGWKTATLQSVKLDPKPIAALVQSLTDATATDVHAPYIHALLIARHGKLVVEEYFHGHGKAQVHDMRSAGKTLASVLLGIALEQKKGVTVQTPVSRLLPGHEPLFQEDPRKQRLTPEHLVTMTSGLSCDDDDGDSPGNEDVMQSQRAERDWHRYAAALPMAREPGGTKAVYCSAGINLLGAVISQQSGMRLPEFFEQRFARPLDIRDYHMNLMPNGEGYLGGGIYLRPRDALKLGQVFLSGGRWNQRQVVSPRWVEASTQRHAEFASDHGYGYAWHLHDMKVGERTYREYAAEGNGGQFVIVVPELDLTVMIAAANYGDFARWYRFQDLVPQYIIPAVLDAPAVKPPRARE</sequence>
<dbReference type="PATRIC" id="fig|1297742.4.peg.1717"/>
<evidence type="ECO:0000259" key="2">
    <source>
        <dbReference type="Pfam" id="PF00144"/>
    </source>
</evidence>
<feature type="domain" description="Beta-lactamase-related" evidence="2">
    <location>
        <begin position="287"/>
        <end position="561"/>
    </location>
</feature>
<evidence type="ECO:0000256" key="1">
    <source>
        <dbReference type="SAM" id="SignalP"/>
    </source>
</evidence>
<dbReference type="PANTHER" id="PTHR43283">
    <property type="entry name" value="BETA-LACTAMASE-RELATED"/>
    <property type="match status" value="1"/>
</dbReference>
<keyword evidence="4" id="KW-1185">Reference proteome</keyword>
<dbReference type="EMBL" id="CP012109">
    <property type="protein sequence ID" value="AKQ64785.1"/>
    <property type="molecule type" value="Genomic_DNA"/>
</dbReference>
<dbReference type="RefSeq" id="WP_002640821.1">
    <property type="nucleotide sequence ID" value="NZ_CP012109.1"/>
</dbReference>
<dbReference type="SUPFAM" id="SSF56601">
    <property type="entry name" value="beta-lactamase/transpeptidase-like"/>
    <property type="match status" value="1"/>
</dbReference>
<dbReference type="Proteomes" id="UP000009026">
    <property type="component" value="Chromosome"/>
</dbReference>
<proteinExistence type="predicted"/>
<evidence type="ECO:0000313" key="4">
    <source>
        <dbReference type="Proteomes" id="UP000009026"/>
    </source>
</evidence>
<name>A0A0H4WU01_9BACT</name>
<dbReference type="InterPro" id="IPR012338">
    <property type="entry name" value="Beta-lactam/transpept-like"/>
</dbReference>
<reference evidence="3 4" key="1">
    <citation type="journal article" date="2016" name="PLoS ONE">
        <title>Complete Genome Sequence and Comparative Genomics of a Novel Myxobacterium Myxococcus hansupus.</title>
        <authorList>
            <person name="Sharma G."/>
            <person name="Narwani T."/>
            <person name="Subramanian S."/>
        </authorList>
    </citation>
    <scope>NUCLEOTIDE SEQUENCE [LARGE SCALE GENOMIC DNA]</scope>
    <source>
        <strain evidence="4">mixupus</strain>
    </source>
</reference>
<dbReference type="InterPro" id="IPR050789">
    <property type="entry name" value="Diverse_Enzym_Activities"/>
</dbReference>
<evidence type="ECO:0000313" key="3">
    <source>
        <dbReference type="EMBL" id="AKQ64785.1"/>
    </source>
</evidence>
<organism evidence="3 4">
    <name type="scientific">Pseudomyxococcus hansupus</name>
    <dbReference type="NCBI Taxonomy" id="1297742"/>
    <lineage>
        <taxon>Bacteria</taxon>
        <taxon>Pseudomonadati</taxon>
        <taxon>Myxococcota</taxon>
        <taxon>Myxococcia</taxon>
        <taxon>Myxococcales</taxon>
        <taxon>Cystobacterineae</taxon>
        <taxon>Myxococcaceae</taxon>
        <taxon>Pseudomyxococcus</taxon>
    </lineage>
</organism>
<dbReference type="Pfam" id="PF00144">
    <property type="entry name" value="Beta-lactamase"/>
    <property type="match status" value="1"/>
</dbReference>
<dbReference type="InterPro" id="IPR001466">
    <property type="entry name" value="Beta-lactam-related"/>
</dbReference>
<dbReference type="OrthoDB" id="9814204at2"/>
<protein>
    <submittedName>
        <fullName evidence="3">Beta-lactamase class C and other penicillin binding protein</fullName>
    </submittedName>
</protein>
<feature type="chain" id="PRO_5005212968" evidence="1">
    <location>
        <begin position="23"/>
        <end position="598"/>
    </location>
</feature>
<dbReference type="Gene3D" id="3.40.710.10">
    <property type="entry name" value="DD-peptidase/beta-lactamase superfamily"/>
    <property type="match status" value="1"/>
</dbReference>
<keyword evidence="1" id="KW-0732">Signal</keyword>
<dbReference type="AlphaFoldDB" id="A0A0H4WU01"/>
<dbReference type="KEGG" id="mym:A176_001697"/>
<gene>
    <name evidence="3" type="ORF">A176_001697</name>
</gene>
<feature type="signal peptide" evidence="1">
    <location>
        <begin position="1"/>
        <end position="22"/>
    </location>
</feature>
<dbReference type="eggNOG" id="COG1680">
    <property type="taxonomic scope" value="Bacteria"/>
</dbReference>